<evidence type="ECO:0008006" key="4">
    <source>
        <dbReference type="Google" id="ProtNLM"/>
    </source>
</evidence>
<dbReference type="GO" id="GO:0031490">
    <property type="term" value="F:chromatin DNA binding"/>
    <property type="evidence" value="ECO:0007669"/>
    <property type="project" value="TreeGrafter"/>
</dbReference>
<dbReference type="PANTHER" id="PTHR31606:SF1">
    <property type="entry name" value="WW DOMAIN BINDING PROTEIN 2, ISOFORM E"/>
    <property type="match status" value="1"/>
</dbReference>
<dbReference type="Proteomes" id="UP000218209">
    <property type="component" value="Unassembled WGS sequence"/>
</dbReference>
<sequence>MALNIPLLQAPDAPGGRIPSPFTGEVYILSRTAMELAYTDATHRRSSAAKGVLFMTTQRLVFLPEDPAKAGYASIELPFRGMTGEHLHQPIFSCNNLTASCAYYDGMPFTGELSYKIVFKNGGIGVFLPLFNRCLGAARQAAAAAGGGGWGGGGGGGSPPRAPRQTRGPTSGARATCRAPLPPSTRPTRRACT</sequence>
<evidence type="ECO:0000313" key="2">
    <source>
        <dbReference type="EMBL" id="OSX74906.1"/>
    </source>
</evidence>
<dbReference type="EMBL" id="KV918925">
    <property type="protein sequence ID" value="OSX74906.1"/>
    <property type="molecule type" value="Genomic_DNA"/>
</dbReference>
<dbReference type="PANTHER" id="PTHR31606">
    <property type="entry name" value="WW DOMAIN BINDING PROTEIN 2, ISOFORM E"/>
    <property type="match status" value="1"/>
</dbReference>
<evidence type="ECO:0000313" key="3">
    <source>
        <dbReference type="Proteomes" id="UP000218209"/>
    </source>
</evidence>
<accession>A0A1X6P296</accession>
<name>A0A1X6P296_PORUM</name>
<feature type="compositionally biased region" description="Gly residues" evidence="1">
    <location>
        <begin position="146"/>
        <end position="158"/>
    </location>
</feature>
<feature type="region of interest" description="Disordered" evidence="1">
    <location>
        <begin position="146"/>
        <end position="193"/>
    </location>
</feature>
<reference evidence="2 3" key="1">
    <citation type="submission" date="2017-03" db="EMBL/GenBank/DDBJ databases">
        <title>WGS assembly of Porphyra umbilicalis.</title>
        <authorList>
            <person name="Brawley S.H."/>
            <person name="Blouin N.A."/>
            <person name="Ficko-Blean E."/>
            <person name="Wheeler G.L."/>
            <person name="Lohr M."/>
            <person name="Goodson H.V."/>
            <person name="Jenkins J.W."/>
            <person name="Blaby-Haas C.E."/>
            <person name="Helliwell K.E."/>
            <person name="Chan C."/>
            <person name="Marriage T."/>
            <person name="Bhattacharya D."/>
            <person name="Klein A.S."/>
            <person name="Badis Y."/>
            <person name="Brodie J."/>
            <person name="Cao Y."/>
            <person name="Collen J."/>
            <person name="Dittami S.M."/>
            <person name="Gachon C.M."/>
            <person name="Green B.R."/>
            <person name="Karpowicz S."/>
            <person name="Kim J.W."/>
            <person name="Kudahl U."/>
            <person name="Lin S."/>
            <person name="Michel G."/>
            <person name="Mittag M."/>
            <person name="Olson B.J."/>
            <person name="Pangilinan J."/>
            <person name="Peng Y."/>
            <person name="Qiu H."/>
            <person name="Shu S."/>
            <person name="Singer J.T."/>
            <person name="Smith A.G."/>
            <person name="Sprecher B.N."/>
            <person name="Wagner V."/>
            <person name="Wang W."/>
            <person name="Wang Z.-Y."/>
            <person name="Yan J."/>
            <person name="Yarish C."/>
            <person name="Zoeuner-Riek S."/>
            <person name="Zhuang Y."/>
            <person name="Zou Y."/>
            <person name="Lindquist E.A."/>
            <person name="Grimwood J."/>
            <person name="Barry K."/>
            <person name="Rokhsar D.S."/>
            <person name="Schmutz J."/>
            <person name="Stiller J.W."/>
            <person name="Grossman A.R."/>
            <person name="Prochnik S.E."/>
        </authorList>
    </citation>
    <scope>NUCLEOTIDE SEQUENCE [LARGE SCALE GENOMIC DNA]</scope>
    <source>
        <strain evidence="2">4086291</strain>
    </source>
</reference>
<organism evidence="2 3">
    <name type="scientific">Porphyra umbilicalis</name>
    <name type="common">Purple laver</name>
    <name type="synonym">Red alga</name>
    <dbReference type="NCBI Taxonomy" id="2786"/>
    <lineage>
        <taxon>Eukaryota</taxon>
        <taxon>Rhodophyta</taxon>
        <taxon>Bangiophyceae</taxon>
        <taxon>Bangiales</taxon>
        <taxon>Bangiaceae</taxon>
        <taxon>Porphyra</taxon>
    </lineage>
</organism>
<dbReference type="AlphaFoldDB" id="A0A1X6P296"/>
<protein>
    <recommendedName>
        <fullName evidence="4">GRAM domain-containing protein</fullName>
    </recommendedName>
</protein>
<keyword evidence="3" id="KW-1185">Reference proteome</keyword>
<dbReference type="GO" id="GO:0005634">
    <property type="term" value="C:nucleus"/>
    <property type="evidence" value="ECO:0007669"/>
    <property type="project" value="TreeGrafter"/>
</dbReference>
<dbReference type="GO" id="GO:0003713">
    <property type="term" value="F:transcription coactivator activity"/>
    <property type="evidence" value="ECO:0007669"/>
    <property type="project" value="InterPro"/>
</dbReference>
<gene>
    <name evidence="2" type="ORF">BU14_0262s0022</name>
</gene>
<dbReference type="SUPFAM" id="SSF50729">
    <property type="entry name" value="PH domain-like"/>
    <property type="match status" value="1"/>
</dbReference>
<dbReference type="InterPro" id="IPR044852">
    <property type="entry name" value="WBP2-like"/>
</dbReference>
<dbReference type="OrthoDB" id="1259151at2759"/>
<evidence type="ECO:0000256" key="1">
    <source>
        <dbReference type="SAM" id="MobiDB-lite"/>
    </source>
</evidence>
<proteinExistence type="predicted"/>